<dbReference type="AlphaFoldDB" id="A0A7J5XQY5"/>
<feature type="region of interest" description="Disordered" evidence="1">
    <location>
        <begin position="1"/>
        <end position="32"/>
    </location>
</feature>
<accession>A0A7J5XQY5</accession>
<evidence type="ECO:0000313" key="3">
    <source>
        <dbReference type="Proteomes" id="UP000518266"/>
    </source>
</evidence>
<protein>
    <submittedName>
        <fullName evidence="2">Uncharacterized protein</fullName>
    </submittedName>
</protein>
<evidence type="ECO:0000256" key="1">
    <source>
        <dbReference type="SAM" id="MobiDB-lite"/>
    </source>
</evidence>
<reference evidence="2 3" key="1">
    <citation type="submission" date="2020-03" db="EMBL/GenBank/DDBJ databases">
        <title>Dissostichus mawsoni Genome sequencing and assembly.</title>
        <authorList>
            <person name="Park H."/>
        </authorList>
    </citation>
    <scope>NUCLEOTIDE SEQUENCE [LARGE SCALE GENOMIC DNA]</scope>
    <source>
        <strain evidence="2">DM0001</strain>
        <tissue evidence="2">Muscle</tissue>
    </source>
</reference>
<dbReference type="Proteomes" id="UP000518266">
    <property type="component" value="Unassembled WGS sequence"/>
</dbReference>
<gene>
    <name evidence="2" type="ORF">F7725_018199</name>
</gene>
<name>A0A7J5XQY5_DISMA</name>
<comment type="caution">
    <text evidence="2">The sequence shown here is derived from an EMBL/GenBank/DDBJ whole genome shotgun (WGS) entry which is preliminary data.</text>
</comment>
<keyword evidence="3" id="KW-1185">Reference proteome</keyword>
<dbReference type="EMBL" id="JAAKFY010000021">
    <property type="protein sequence ID" value="KAF3839482.1"/>
    <property type="molecule type" value="Genomic_DNA"/>
</dbReference>
<proteinExistence type="predicted"/>
<sequence length="59" mass="6961">MRKRKSQTRETQPRTPERREQREMAARGASVWGKQHCQQKDFCITLSDADIQQRLDSVS</sequence>
<feature type="compositionally biased region" description="Basic and acidic residues" evidence="1">
    <location>
        <begin position="7"/>
        <end position="25"/>
    </location>
</feature>
<evidence type="ECO:0000313" key="2">
    <source>
        <dbReference type="EMBL" id="KAF3839482.1"/>
    </source>
</evidence>
<organism evidence="2 3">
    <name type="scientific">Dissostichus mawsoni</name>
    <name type="common">Antarctic cod</name>
    <dbReference type="NCBI Taxonomy" id="36200"/>
    <lineage>
        <taxon>Eukaryota</taxon>
        <taxon>Metazoa</taxon>
        <taxon>Chordata</taxon>
        <taxon>Craniata</taxon>
        <taxon>Vertebrata</taxon>
        <taxon>Euteleostomi</taxon>
        <taxon>Actinopterygii</taxon>
        <taxon>Neopterygii</taxon>
        <taxon>Teleostei</taxon>
        <taxon>Neoteleostei</taxon>
        <taxon>Acanthomorphata</taxon>
        <taxon>Eupercaria</taxon>
        <taxon>Perciformes</taxon>
        <taxon>Notothenioidei</taxon>
        <taxon>Nototheniidae</taxon>
        <taxon>Dissostichus</taxon>
    </lineage>
</organism>